<dbReference type="GO" id="GO:0035082">
    <property type="term" value="P:axoneme assembly"/>
    <property type="evidence" value="ECO:0007669"/>
    <property type="project" value="InterPro"/>
</dbReference>
<dbReference type="OrthoDB" id="188741at2759"/>
<dbReference type="AlphaFoldDB" id="A0A9N9TSV3"/>
<name>A0A9N9TSV3_PHYSR</name>
<feature type="coiled-coil region" evidence="1">
    <location>
        <begin position="618"/>
        <end position="659"/>
    </location>
</feature>
<evidence type="ECO:0000313" key="3">
    <source>
        <dbReference type="Proteomes" id="UP001153712"/>
    </source>
</evidence>
<dbReference type="InterPro" id="IPR037386">
    <property type="entry name" value="CCDC40"/>
</dbReference>
<organism evidence="2 3">
    <name type="scientific">Phyllotreta striolata</name>
    <name type="common">Striped flea beetle</name>
    <name type="synonym">Crioceris striolata</name>
    <dbReference type="NCBI Taxonomy" id="444603"/>
    <lineage>
        <taxon>Eukaryota</taxon>
        <taxon>Metazoa</taxon>
        <taxon>Ecdysozoa</taxon>
        <taxon>Arthropoda</taxon>
        <taxon>Hexapoda</taxon>
        <taxon>Insecta</taxon>
        <taxon>Pterygota</taxon>
        <taxon>Neoptera</taxon>
        <taxon>Endopterygota</taxon>
        <taxon>Coleoptera</taxon>
        <taxon>Polyphaga</taxon>
        <taxon>Cucujiformia</taxon>
        <taxon>Chrysomeloidea</taxon>
        <taxon>Chrysomelidae</taxon>
        <taxon>Galerucinae</taxon>
        <taxon>Alticini</taxon>
        <taxon>Phyllotreta</taxon>
    </lineage>
</organism>
<sequence length="892" mass="105765">MEEIVEELKEETMEEVSEVVEEAPKKEDFSNYFLDPDHPMLEPFQKALREHLQKQIAAIKEDLFGIDIETRKKEQEIEDVGLQAYEIQQQVCYQQRTLETLVEQIEKVTVEQEKEEESLKKNTKLMKNVQNDLFRAEKTNRDLTNEIEGITGLIRQLSESGEEMESQITISKRILDKSRQENDQLAKQKRKQDFLIHRIMTDIWNIENEIETNKLQIIVKEEELDDLEHRAAVGNTNIIALETELKALMSSFTSVVAAVSNRDKGLECLNQELSSREERHKDILTEIGQSKKLIKREQMENQKFTALKERVLEDIKMSKSQIDEQTTERKLVEKELRDVKTYITQMKKDIKASQCESHLKTLAYNKLQLDYKRLAEKKNKIDQEIFTCIQSEVENHAYTKKAQKALNELADKKRDVEVIQNEAENKRSSLYSEIESQKFKIEELTRIYNETKEEMAKLDEVAKKMTAELEKFVLLYRKKEKHVLTLNEKLEQKIASNHDDRIAKAEMKIIDLTKLIEETQQEIKNLQMFWMREQKNILAMAKERQEQIHSISVLRKQMLILDQKNLRLSDEFDQLKKQEELTQHRINSLTNKATILCDRVYNKKNHKNDLDKNNLLMQDEFEVKLKEAELELLRIEASITEIEEDKVNLSKELIETNREGLEWEKKFHMTKEFVHKNKNSEDVSNMRQELHKMEVMYAQMKKNQEKLLRSLQGTLVKRDSLFFYSDVKQKTQKKNDYSIRSNFQKKLDNLRNQIKQAKTETRSNKNKYKYICDEIVETEKKIDEILTEPVFDKDYKGALRHKLEDVKSNRQLKFEMLLFQQRKSQLHSLIIQNRTPYTVYRKDDELTLEYHKAKEMNAKLSRIVKELIKASGGYDPDLHRLDNTLELINLCT</sequence>
<dbReference type="PANTHER" id="PTHR16275">
    <property type="entry name" value="COILED-COIL DOMAIN-CONTAINING PROTEIN 40"/>
    <property type="match status" value="1"/>
</dbReference>
<proteinExistence type="predicted"/>
<evidence type="ECO:0008006" key="4">
    <source>
        <dbReference type="Google" id="ProtNLM"/>
    </source>
</evidence>
<keyword evidence="3" id="KW-1185">Reference proteome</keyword>
<feature type="coiled-coil region" evidence="1">
    <location>
        <begin position="98"/>
        <end position="146"/>
    </location>
</feature>
<keyword evidence="1" id="KW-0175">Coiled coil</keyword>
<reference evidence="2" key="1">
    <citation type="submission" date="2022-01" db="EMBL/GenBank/DDBJ databases">
        <authorList>
            <person name="King R."/>
        </authorList>
    </citation>
    <scope>NUCLEOTIDE SEQUENCE</scope>
</reference>
<dbReference type="Proteomes" id="UP001153712">
    <property type="component" value="Chromosome 7"/>
</dbReference>
<dbReference type="PANTHER" id="PTHR16275:SF8">
    <property type="entry name" value="COILED-COIL DOMAIN-CONTAINING PROTEIN 40"/>
    <property type="match status" value="1"/>
</dbReference>
<evidence type="ECO:0000313" key="2">
    <source>
        <dbReference type="EMBL" id="CAG9864014.1"/>
    </source>
</evidence>
<dbReference type="GO" id="GO:0005737">
    <property type="term" value="C:cytoplasm"/>
    <property type="evidence" value="ECO:0007669"/>
    <property type="project" value="TreeGrafter"/>
</dbReference>
<protein>
    <recommendedName>
        <fullName evidence="4">Coiled-coil domain-containing protein 40</fullName>
    </recommendedName>
</protein>
<gene>
    <name evidence="2" type="ORF">PHYEVI_LOCUS10282</name>
</gene>
<feature type="coiled-coil region" evidence="1">
    <location>
        <begin position="740"/>
        <end position="767"/>
    </location>
</feature>
<feature type="coiled-coil region" evidence="1">
    <location>
        <begin position="364"/>
        <end position="468"/>
    </location>
</feature>
<accession>A0A9N9TSV3</accession>
<evidence type="ECO:0000256" key="1">
    <source>
        <dbReference type="SAM" id="Coils"/>
    </source>
</evidence>
<dbReference type="EMBL" id="OU900100">
    <property type="protein sequence ID" value="CAG9864014.1"/>
    <property type="molecule type" value="Genomic_DNA"/>
</dbReference>